<dbReference type="PRINTS" id="PR00838">
    <property type="entry name" value="V5ALLERGEN"/>
</dbReference>
<dbReference type="Pfam" id="PF00188">
    <property type="entry name" value="CAP"/>
    <property type="match status" value="1"/>
</dbReference>
<keyword evidence="4" id="KW-1185">Reference proteome</keyword>
<dbReference type="InterPro" id="IPR035940">
    <property type="entry name" value="CAP_sf"/>
</dbReference>
<dbReference type="GO" id="GO:0005576">
    <property type="term" value="C:extracellular region"/>
    <property type="evidence" value="ECO:0007669"/>
    <property type="project" value="InterPro"/>
</dbReference>
<gene>
    <name evidence="3" type="ORF">FJV41_27050</name>
</gene>
<sequence>MLAGHNATRAAAQPTPSPALDPLTWDTAAENVAKAYAAKCKFEHNPDRGSYGENLTAATPNSMSTRNVVEGWSSEVKDYNYANNTCTSGKMCGHYTQVVWRNTKRVGCATQVCTTNSPWGSQFPTWQLWVCNYAPPGNYSGQRPY</sequence>
<feature type="region of interest" description="Disordered" evidence="1">
    <location>
        <begin position="1"/>
        <end position="21"/>
    </location>
</feature>
<evidence type="ECO:0000259" key="2">
    <source>
        <dbReference type="SMART" id="SM00198"/>
    </source>
</evidence>
<reference evidence="3 4" key="1">
    <citation type="submission" date="2019-06" db="EMBL/GenBank/DDBJ databases">
        <authorList>
            <person name="Livingstone P."/>
            <person name="Whitworth D."/>
        </authorList>
    </citation>
    <scope>NUCLEOTIDE SEQUENCE [LARGE SCALE GENOMIC DNA]</scope>
    <source>
        <strain evidence="3 4">AM401</strain>
    </source>
</reference>
<dbReference type="AlphaFoldDB" id="A0A540WV08"/>
<protein>
    <recommendedName>
        <fullName evidence="2">SCP domain-containing protein</fullName>
    </recommendedName>
</protein>
<dbReference type="InterPro" id="IPR001283">
    <property type="entry name" value="CRISP-related"/>
</dbReference>
<organism evidence="3 4">
    <name type="scientific">Myxococcus llanfairpwllgwyngyllgogerychwyrndrobwllllantysiliogogogochensis</name>
    <dbReference type="NCBI Taxonomy" id="2590453"/>
    <lineage>
        <taxon>Bacteria</taxon>
        <taxon>Pseudomonadati</taxon>
        <taxon>Myxococcota</taxon>
        <taxon>Myxococcia</taxon>
        <taxon>Myxococcales</taxon>
        <taxon>Cystobacterineae</taxon>
        <taxon>Myxococcaceae</taxon>
        <taxon>Myxococcus</taxon>
    </lineage>
</organism>
<dbReference type="EMBL" id="VIFM01000123">
    <property type="protein sequence ID" value="TQF12842.1"/>
    <property type="molecule type" value="Genomic_DNA"/>
</dbReference>
<feature type="domain" description="SCP" evidence="2">
    <location>
        <begin position="1"/>
        <end position="141"/>
    </location>
</feature>
<dbReference type="Proteomes" id="UP000315369">
    <property type="component" value="Unassembled WGS sequence"/>
</dbReference>
<dbReference type="PANTHER" id="PTHR10334">
    <property type="entry name" value="CYSTEINE-RICH SECRETORY PROTEIN-RELATED"/>
    <property type="match status" value="1"/>
</dbReference>
<evidence type="ECO:0000313" key="4">
    <source>
        <dbReference type="Proteomes" id="UP000315369"/>
    </source>
</evidence>
<comment type="caution">
    <text evidence="3">The sequence shown here is derived from an EMBL/GenBank/DDBJ whole genome shotgun (WGS) entry which is preliminary data.</text>
</comment>
<dbReference type="PROSITE" id="PS01009">
    <property type="entry name" value="CRISP_1"/>
    <property type="match status" value="1"/>
</dbReference>
<dbReference type="InterPro" id="IPR018244">
    <property type="entry name" value="Allrgn_V5/Tpx1_CS"/>
</dbReference>
<proteinExistence type="predicted"/>
<evidence type="ECO:0000256" key="1">
    <source>
        <dbReference type="SAM" id="MobiDB-lite"/>
    </source>
</evidence>
<dbReference type="InterPro" id="IPR014044">
    <property type="entry name" value="CAP_dom"/>
</dbReference>
<dbReference type="SMART" id="SM00198">
    <property type="entry name" value="SCP"/>
    <property type="match status" value="1"/>
</dbReference>
<dbReference type="PRINTS" id="PR00837">
    <property type="entry name" value="V5TPXLIKE"/>
</dbReference>
<dbReference type="InterPro" id="IPR002413">
    <property type="entry name" value="V5_allergen-like"/>
</dbReference>
<accession>A0A540WV08</accession>
<dbReference type="SUPFAM" id="SSF55797">
    <property type="entry name" value="PR-1-like"/>
    <property type="match status" value="1"/>
</dbReference>
<dbReference type="OrthoDB" id="9794228at2"/>
<name>A0A540WV08_9BACT</name>
<dbReference type="Gene3D" id="3.40.33.10">
    <property type="entry name" value="CAP"/>
    <property type="match status" value="1"/>
</dbReference>
<evidence type="ECO:0000313" key="3">
    <source>
        <dbReference type="EMBL" id="TQF12842.1"/>
    </source>
</evidence>